<feature type="region of interest" description="Disordered" evidence="7">
    <location>
        <begin position="274"/>
        <end position="309"/>
    </location>
</feature>
<dbReference type="PROSITE" id="PS51790">
    <property type="entry name" value="MSRB"/>
    <property type="match status" value="1"/>
</dbReference>
<feature type="region of interest" description="Disordered" evidence="7">
    <location>
        <begin position="1682"/>
        <end position="1703"/>
    </location>
</feature>
<feature type="compositionally biased region" description="Basic and acidic residues" evidence="7">
    <location>
        <begin position="628"/>
        <end position="721"/>
    </location>
</feature>
<dbReference type="SMART" id="SM00343">
    <property type="entry name" value="ZnF_C2HC"/>
    <property type="match status" value="3"/>
</dbReference>
<keyword evidence="3" id="KW-0479">Metal-binding</keyword>
<feature type="compositionally biased region" description="Basic and acidic residues" evidence="7">
    <location>
        <begin position="1103"/>
        <end position="1126"/>
    </location>
</feature>
<feature type="domain" description="CCHC-type" evidence="8">
    <location>
        <begin position="111"/>
        <end position="128"/>
    </location>
</feature>
<dbReference type="GO" id="GO:0003676">
    <property type="term" value="F:nucleic acid binding"/>
    <property type="evidence" value="ECO:0007669"/>
    <property type="project" value="InterPro"/>
</dbReference>
<feature type="compositionally biased region" description="Basic and acidic residues" evidence="7">
    <location>
        <begin position="1623"/>
        <end position="1632"/>
    </location>
</feature>
<feature type="compositionally biased region" description="Low complexity" evidence="7">
    <location>
        <begin position="567"/>
        <end position="576"/>
    </location>
</feature>
<dbReference type="InterPro" id="IPR001878">
    <property type="entry name" value="Znf_CCHC"/>
</dbReference>
<dbReference type="Gene3D" id="1.10.287.1490">
    <property type="match status" value="1"/>
</dbReference>
<feature type="compositionally biased region" description="Basic and acidic residues" evidence="7">
    <location>
        <begin position="1319"/>
        <end position="1329"/>
    </location>
</feature>
<dbReference type="PANTHER" id="PTHR46081">
    <property type="entry name" value="PEPTIDE METHIONINE SULFOXIDE REDUCTASE 2"/>
    <property type="match status" value="1"/>
</dbReference>
<dbReference type="SUPFAM" id="SSF51316">
    <property type="entry name" value="Mss4-like"/>
    <property type="match status" value="1"/>
</dbReference>
<dbReference type="GO" id="GO:0006979">
    <property type="term" value="P:response to oxidative stress"/>
    <property type="evidence" value="ECO:0007669"/>
    <property type="project" value="InterPro"/>
</dbReference>
<feature type="compositionally biased region" description="Low complexity" evidence="7">
    <location>
        <begin position="597"/>
        <end position="607"/>
    </location>
</feature>
<keyword evidence="6" id="KW-0863">Zinc-finger</keyword>
<feature type="region of interest" description="Disordered" evidence="7">
    <location>
        <begin position="1303"/>
        <end position="1329"/>
    </location>
</feature>
<reference evidence="10 11" key="1">
    <citation type="journal article" date="2019" name="Sci. Rep.">
        <title>Comparative genomics of chytrid fungi reveal insights into the obligate biotrophic and pathogenic lifestyle of Synchytrium endobioticum.</title>
        <authorList>
            <person name="van de Vossenberg B.T.L.H."/>
            <person name="Warris S."/>
            <person name="Nguyen H.D.T."/>
            <person name="van Gent-Pelzer M.P.E."/>
            <person name="Joly D.L."/>
            <person name="van de Geest H.C."/>
            <person name="Bonants P.J.M."/>
            <person name="Smith D.S."/>
            <person name="Levesque C.A."/>
            <person name="van der Lee T.A.J."/>
        </authorList>
    </citation>
    <scope>NUCLEOTIDE SEQUENCE [LARGE SCALE GENOMIC DNA]</scope>
    <source>
        <strain evidence="10 11">CBS 675.73</strain>
    </source>
</reference>
<dbReference type="InterPro" id="IPR028427">
    <property type="entry name" value="Met_Sox_Rdtase_MsrB"/>
</dbReference>
<evidence type="ECO:0000313" key="11">
    <source>
        <dbReference type="Proteomes" id="UP000320333"/>
    </source>
</evidence>
<evidence type="ECO:0000259" key="9">
    <source>
        <dbReference type="PROSITE" id="PS51790"/>
    </source>
</evidence>
<evidence type="ECO:0000256" key="6">
    <source>
        <dbReference type="PROSITE-ProRule" id="PRU00047"/>
    </source>
</evidence>
<feature type="region of interest" description="Disordered" evidence="7">
    <location>
        <begin position="1611"/>
        <end position="1632"/>
    </location>
</feature>
<comment type="caution">
    <text evidence="10">The sequence shown here is derived from an EMBL/GenBank/DDBJ whole genome shotgun (WGS) entry which is preliminary data.</text>
</comment>
<evidence type="ECO:0000256" key="2">
    <source>
        <dbReference type="ARBA" id="ARBA00007174"/>
    </source>
</evidence>
<feature type="region of interest" description="Disordered" evidence="7">
    <location>
        <begin position="1"/>
        <end position="73"/>
    </location>
</feature>
<protein>
    <recommendedName>
        <fullName evidence="12">Peptide-methionine (R)-S-oxide reductase</fullName>
    </recommendedName>
</protein>
<dbReference type="Pfam" id="PF25078">
    <property type="entry name" value="DUF7801"/>
    <property type="match status" value="1"/>
</dbReference>
<name>A0A507EHS3_9FUNG</name>
<feature type="region of interest" description="Disordered" evidence="7">
    <location>
        <begin position="1483"/>
        <end position="1533"/>
    </location>
</feature>
<dbReference type="Gene3D" id="4.10.60.10">
    <property type="entry name" value="Zinc finger, CCHC-type"/>
    <property type="match status" value="1"/>
</dbReference>
<feature type="compositionally biased region" description="Acidic residues" evidence="7">
    <location>
        <begin position="33"/>
        <end position="45"/>
    </location>
</feature>
<dbReference type="PROSITE" id="PS50158">
    <property type="entry name" value="ZF_CCHC"/>
    <property type="match status" value="1"/>
</dbReference>
<evidence type="ECO:0000256" key="7">
    <source>
        <dbReference type="SAM" id="MobiDB-lite"/>
    </source>
</evidence>
<evidence type="ECO:0000256" key="4">
    <source>
        <dbReference type="ARBA" id="ARBA00022833"/>
    </source>
</evidence>
<feature type="compositionally biased region" description="Gly residues" evidence="7">
    <location>
        <begin position="608"/>
        <end position="627"/>
    </location>
</feature>
<feature type="compositionally biased region" description="Basic and acidic residues" evidence="7">
    <location>
        <begin position="300"/>
        <end position="309"/>
    </location>
</feature>
<dbReference type="GO" id="GO:0033743">
    <property type="term" value="F:peptide-methionine (R)-S-oxide reductase activity"/>
    <property type="evidence" value="ECO:0007669"/>
    <property type="project" value="InterPro"/>
</dbReference>
<evidence type="ECO:0000259" key="8">
    <source>
        <dbReference type="PROSITE" id="PS50158"/>
    </source>
</evidence>
<dbReference type="InterPro" id="IPR002579">
    <property type="entry name" value="Met_Sox_Rdtase_MsrB_dom"/>
</dbReference>
<dbReference type="Gene3D" id="2.170.150.20">
    <property type="entry name" value="Peptide methionine sulfoxide reductase"/>
    <property type="match status" value="1"/>
</dbReference>
<dbReference type="STRING" id="246404.A0A507EHS3"/>
<evidence type="ECO:0000256" key="1">
    <source>
        <dbReference type="ARBA" id="ARBA00001947"/>
    </source>
</evidence>
<evidence type="ECO:0008006" key="12">
    <source>
        <dbReference type="Google" id="ProtNLM"/>
    </source>
</evidence>
<dbReference type="GO" id="GO:0030091">
    <property type="term" value="P:protein repair"/>
    <property type="evidence" value="ECO:0007669"/>
    <property type="project" value="InterPro"/>
</dbReference>
<feature type="region of interest" description="Disordered" evidence="7">
    <location>
        <begin position="1103"/>
        <end position="1136"/>
    </location>
</feature>
<feature type="compositionally biased region" description="Polar residues" evidence="7">
    <location>
        <begin position="543"/>
        <end position="555"/>
    </location>
</feature>
<dbReference type="Pfam" id="PF01641">
    <property type="entry name" value="SelR"/>
    <property type="match status" value="1"/>
</dbReference>
<comment type="cofactor">
    <cofactor evidence="1">
        <name>Zn(2+)</name>
        <dbReference type="ChEBI" id="CHEBI:29105"/>
    </cofactor>
</comment>
<evidence type="ECO:0000313" key="10">
    <source>
        <dbReference type="EMBL" id="TPX62758.1"/>
    </source>
</evidence>
<keyword evidence="5" id="KW-0560">Oxidoreductase</keyword>
<keyword evidence="11" id="KW-1185">Reference proteome</keyword>
<dbReference type="OrthoDB" id="5569911at2759"/>
<feature type="region of interest" description="Disordered" evidence="7">
    <location>
        <begin position="515"/>
        <end position="871"/>
    </location>
</feature>
<dbReference type="InterPro" id="IPR011057">
    <property type="entry name" value="Mss4-like_sf"/>
</dbReference>
<organism evidence="10 11">
    <name type="scientific">Chytriomyces confervae</name>
    <dbReference type="NCBI Taxonomy" id="246404"/>
    <lineage>
        <taxon>Eukaryota</taxon>
        <taxon>Fungi</taxon>
        <taxon>Fungi incertae sedis</taxon>
        <taxon>Chytridiomycota</taxon>
        <taxon>Chytridiomycota incertae sedis</taxon>
        <taxon>Chytridiomycetes</taxon>
        <taxon>Chytridiales</taxon>
        <taxon>Chytriomycetaceae</taxon>
        <taxon>Chytriomyces</taxon>
    </lineage>
</organism>
<feature type="compositionally biased region" description="Acidic residues" evidence="7">
    <location>
        <begin position="56"/>
        <end position="66"/>
    </location>
</feature>
<dbReference type="Proteomes" id="UP000320333">
    <property type="component" value="Unassembled WGS sequence"/>
</dbReference>
<evidence type="ECO:0000256" key="3">
    <source>
        <dbReference type="ARBA" id="ARBA00022723"/>
    </source>
</evidence>
<sequence length="1883" mass="212720">MDSDNESVDSQAEFLSYIESGTVVEESAPNPSGDEEEGDEQEEETDSSRSSSSEEGQIETEADDCDGASSHDEAEKKDAVVAAVVLDLKEVNDDTEFTVGGANRYYAGEARKCSFCRKTGHLPKDCKEKETECLLCQKDHDPTKCPLSDVCFSCFRMGHVKDVSVFTSLETEADTQICLQLCPNRSFNKKYCDVCRSTLHSIHNCPNLWRTYKLKPSTKRKHGDAAPELIYACYNCASSSHFGDQCPHKSSAYGIPCTAFTILNIPREYLPRAKEVDRRSSRGGSSSRRDDYYDAPPSGSRRDSGRWKNDGYYESTQTASFSTASIVMSVNKSEEEWRAVLSREQFRVLREKGTEAPGTGQYNKHSAEGVYTCAGCDAPLYKSTTKFDSGCGWPAFFDGIPGAIKRHEDISHGMVRTEIVCANCNGHLGHVFKGEEMTRKYDSNERHCVNSSPSASPPDGARQKEAKNMDASSKQQLGGYFSTAHPKIEFISVLHPSQTHFELCALSNTNMSARRKETPDSLYLSDDERPVAPKSDRRAKPDTTLNESIKISSKTPRSDYSRDDRPASPAASSDRSGGTVLIMPRGSSKNIPATPLSSASNSRSTSAGRGGSGGRKPGTGGSGGGSGERLDRGDRVREKESNERPRERSERDRERGERGEQSRDKERERDRDGDRTRERDLERNRDRDRDRDREKERQKDGDRNRDRNERDPFPESKERQTLPRTPKPSQNDRDDVVGNRSAPNTRKNSADSDGPMYNDTVLIPRGMLSRRNSDDRNINSDTIVIPRGAGTPLSRKSSADRLNSDTILMPRLGAGGGIYSRKNSEASSAQFPTREDTQSSTAYETSSSRRKLGASAVDESKQSSSKGRVLRKGMERVVLKHTAAVLRFAAKNASSTGTKTLDETLSKAQENATKLASSENKVKEYEREIIFLKSTITRLESDADPRKRELESVKKKLDAEEQSSRKMERKLRDSERQLRNLEDDVKYLKSGPQTANSDMNRLKLDLATLRAENGGLQDELFTVRKQLGDAQEQLDEQLSGMDEKDRTITNLLSELEEVANQLEVTVTINEAYAVSAERSSNSSEERRLRKQVDVLESKLKELGSRTASDSRNRFSKAESISLKEKSSQQTDNARSAMMQQIKEVTDEKERVQGQLSTERNKVRDLQATLDETESQLSNMQRQMKKAGDKIPESKLVGLKEIWAQIPSIASLKSKPNDGKERGDDPNIFTIEDFAVKVSLINNLRKTLASDLKASERNLDDATDELKALTRKLESVQETETDLRENIQFLERKNESLESELASATQETSMRNMSSSNARQEVEALQTEHSKEVAALRERQDKKVKNLEAKFREEFKTRIQEATDSITAASDKKLRELDRELKSERADRQDLESRLAELEASFQKERSKIEARHQQEIEALTASLKADSAELFDRERARNDRIRSDLEAEIADLQVQIENSSSSLDDQVRKNVRKAEEALEEQFRERLESSEKSLRDQITDLQRKHAEEKEDLEQSLREDLTRSSRKELESQKRILEEDLIDQHQNEMDTLKSEHRAELRKLEDSYRDEIEDMKASLARAEDSLLSSKSQFFGDRERLQEEIDDLEEAVRALKQEASKSAADSASKSKDLETAAEEVRAEMAQVERDYLNVSGKLDSQRAQFERELNQEKNTSANLRKQLENVQKKLEQAQDDVSEARNAASPKDKEALRQLENEVDRLQQTVIDLKRAKNELLEEIDDQGIRVVAIQSEMNRYKKENERMTRSIGDWDAERKRFETTVSKLREDISSLQTKVQEVSINNLGGKSSEPPTTQALRTEFRKLVADLRSEYATQISREVEIRSELEAKLKELNKNRDADMYSRNDFGTQTAVRWVTGSEPQTKNFGF</sequence>
<dbReference type="EMBL" id="QEAP01000638">
    <property type="protein sequence ID" value="TPX62758.1"/>
    <property type="molecule type" value="Genomic_DNA"/>
</dbReference>
<dbReference type="PANTHER" id="PTHR46081:SF8">
    <property type="entry name" value="PEPTIDE METHIONINE SULFOXIDE REDUCTASE 2"/>
    <property type="match status" value="1"/>
</dbReference>
<keyword evidence="4" id="KW-0862">Zinc</keyword>
<feature type="region of interest" description="Disordered" evidence="7">
    <location>
        <begin position="443"/>
        <end position="473"/>
    </location>
</feature>
<evidence type="ECO:0000256" key="5">
    <source>
        <dbReference type="ARBA" id="ARBA00023002"/>
    </source>
</evidence>
<comment type="similarity">
    <text evidence="2">Belongs to the MsrB Met sulfoxide reductase family.</text>
</comment>
<gene>
    <name evidence="10" type="ORF">CcCBS67573_g08802</name>
</gene>
<dbReference type="InterPro" id="IPR056703">
    <property type="entry name" value="DUF7801"/>
</dbReference>
<feature type="domain" description="MsrB" evidence="9">
    <location>
        <begin position="334"/>
        <end position="459"/>
    </location>
</feature>
<feature type="compositionally biased region" description="Basic and acidic residues" evidence="7">
    <location>
        <begin position="556"/>
        <end position="566"/>
    </location>
</feature>
<dbReference type="NCBIfam" id="TIGR00357">
    <property type="entry name" value="peptide-methionine (R)-S-oxide reductase MsrB"/>
    <property type="match status" value="1"/>
</dbReference>
<accession>A0A507EHS3</accession>
<proteinExistence type="inferred from homology"/>
<dbReference type="GO" id="GO:0008270">
    <property type="term" value="F:zinc ion binding"/>
    <property type="evidence" value="ECO:0007669"/>
    <property type="project" value="UniProtKB-KW"/>
</dbReference>
<feature type="compositionally biased region" description="Polar residues" evidence="7">
    <location>
        <begin position="1303"/>
        <end position="1318"/>
    </location>
</feature>
<feature type="region of interest" description="Disordered" evidence="7">
    <location>
        <begin position="941"/>
        <end position="976"/>
    </location>
</feature>
<feature type="compositionally biased region" description="Basic and acidic residues" evidence="7">
    <location>
        <begin position="526"/>
        <end position="541"/>
    </location>
</feature>